<dbReference type="Gene3D" id="1.10.630.10">
    <property type="entry name" value="Cytochrome P450"/>
    <property type="match status" value="1"/>
</dbReference>
<evidence type="ECO:0000313" key="14">
    <source>
        <dbReference type="EMBL" id="ARN17930.1"/>
    </source>
</evidence>
<keyword evidence="8 12" id="KW-0560">Oxidoreductase</keyword>
<dbReference type="PANTHER" id="PTHR24291:SF177">
    <property type="entry name" value="CYTOCHROME P450 4AA1-RELATED"/>
    <property type="match status" value="1"/>
</dbReference>
<reference evidence="14" key="1">
    <citation type="submission" date="2016-07" db="EMBL/GenBank/DDBJ databases">
        <title>Olfactory-related genes from the wheat stem sawfly, an agronomic pest and primitive hymenopteran.</title>
        <authorList>
            <person name="Gress J.C."/>
            <person name="Carey C.C."/>
            <person name="Dykgreve T.A."/>
            <person name="Walden K.O."/>
            <person name="Robertson H.M."/>
            <person name="Mazurie A."/>
            <person name="Wanner K.W."/>
        </authorList>
    </citation>
    <scope>NUCLEOTIDE SEQUENCE</scope>
</reference>
<dbReference type="KEGG" id="ccin:107273440"/>
<evidence type="ECO:0000313" key="15">
    <source>
        <dbReference type="Proteomes" id="UP000694920"/>
    </source>
</evidence>
<dbReference type="OrthoDB" id="1470350at2759"/>
<dbReference type="InterPro" id="IPR002403">
    <property type="entry name" value="Cyt_P450_E_grp-IV"/>
</dbReference>
<feature type="binding site" description="axial binding residue" evidence="11">
    <location>
        <position position="464"/>
    </location>
    <ligand>
        <name>heme</name>
        <dbReference type="ChEBI" id="CHEBI:30413"/>
    </ligand>
    <ligandPart>
        <name>Fe</name>
        <dbReference type="ChEBI" id="CHEBI:18248"/>
    </ligandPart>
</feature>
<evidence type="ECO:0000256" key="11">
    <source>
        <dbReference type="PIRSR" id="PIRSR602403-1"/>
    </source>
</evidence>
<evidence type="ECO:0000256" key="8">
    <source>
        <dbReference type="ARBA" id="ARBA00023002"/>
    </source>
</evidence>
<sequence>MSCGLDTGYGVSMVLLKWDRTPAEVWIYLGILVFICLLYAFKDYIRILRFIFSLDGPVALPVLGNANYVMRKDLLHIVSHNVYNDYGPIFRFWLTFLPYVTLLEPADIQCVLSSAKHTEKIFFYRLLDNFLGKGLITRDVVTWKGHRKILQPAFHLHLLERFTKSFSECATNLMNKIINEGGRDVNITSFVNDSVYDILNETVLGVTLASGKNKQLDSDDDMPFRKGQVVAPYRITRPWLLIEWIYQLTSIGRAEQKQRDELFNACHKMMERTRQNIMKNGSTITDSSQNAVKKISLLEFMVEISGKHPEFTDEDIINECCTFMLAGQDSVGTATAMTLFLLANHQDWQRNCFEELEEIFGKDERSPTMKDFRDMKCLEMCIKETLRLFPPVPFFARTLGEDVVLGKQVIPAGCGVFIMPYATHRLAHHFPDPHTFNPQRFDPEVSNKMHPYAFLPFSAGPRNCIGNKFAMLEMKSMISAIIRKCHLGPVTGKEDIRPKFRLTVRAEGGLWVKITPRSEFRYQPYMNL</sequence>
<keyword evidence="13" id="KW-0812">Transmembrane</keyword>
<keyword evidence="13" id="KW-0472">Membrane</keyword>
<comment type="function">
    <text evidence="2">May be involved in the metabolism of insect hormones and in the breakdown of synthetic insecticides.</text>
</comment>
<dbReference type="PANTHER" id="PTHR24291">
    <property type="entry name" value="CYTOCHROME P450 FAMILY 4"/>
    <property type="match status" value="1"/>
</dbReference>
<evidence type="ECO:0000256" key="3">
    <source>
        <dbReference type="ARBA" id="ARBA00004174"/>
    </source>
</evidence>
<dbReference type="GO" id="GO:0016705">
    <property type="term" value="F:oxidoreductase activity, acting on paired donors, with incorporation or reduction of molecular oxygen"/>
    <property type="evidence" value="ECO:0007669"/>
    <property type="project" value="InterPro"/>
</dbReference>
<protein>
    <submittedName>
        <fullName evidence="14">Cytochrome P450-7</fullName>
    </submittedName>
    <submittedName>
        <fullName evidence="16 17">Probable cytochrome P450 4aa1 isoform X1</fullName>
    </submittedName>
</protein>
<evidence type="ECO:0000256" key="13">
    <source>
        <dbReference type="SAM" id="Phobius"/>
    </source>
</evidence>
<keyword evidence="13" id="KW-1133">Transmembrane helix</keyword>
<dbReference type="PRINTS" id="PR00385">
    <property type="entry name" value="P450"/>
</dbReference>
<feature type="transmembrane region" description="Helical" evidence="13">
    <location>
        <begin position="25"/>
        <end position="41"/>
    </location>
</feature>
<proteinExistence type="evidence at transcript level"/>
<keyword evidence="6 11" id="KW-0349">Heme</keyword>
<dbReference type="RefSeq" id="XP_024946519.1">
    <property type="nucleotide sequence ID" value="XM_025090751.1"/>
</dbReference>
<comment type="similarity">
    <text evidence="5 12">Belongs to the cytochrome P450 family.</text>
</comment>
<name>A0A1W6L1H4_CEPCN</name>
<accession>A0A1W6L1H4</accession>
<evidence type="ECO:0000313" key="17">
    <source>
        <dbReference type="RefSeq" id="XP_024946519.1"/>
    </source>
</evidence>
<comment type="cofactor">
    <cofactor evidence="1 11">
        <name>heme</name>
        <dbReference type="ChEBI" id="CHEBI:30413"/>
    </cofactor>
</comment>
<dbReference type="SUPFAM" id="SSF48264">
    <property type="entry name" value="Cytochrome P450"/>
    <property type="match status" value="1"/>
</dbReference>
<comment type="subcellular location">
    <subcellularLocation>
        <location evidence="4">Endoplasmic reticulum membrane</location>
        <topology evidence="4">Peripheral membrane protein</topology>
    </subcellularLocation>
    <subcellularLocation>
        <location evidence="3">Microsome membrane</location>
        <topology evidence="3">Peripheral membrane protein</topology>
    </subcellularLocation>
</comment>
<dbReference type="CDD" id="cd20628">
    <property type="entry name" value="CYP4"/>
    <property type="match status" value="1"/>
</dbReference>
<reference evidence="16 17" key="2">
    <citation type="submission" date="2025-04" db="UniProtKB">
        <authorList>
            <consortium name="RefSeq"/>
        </authorList>
    </citation>
    <scope>IDENTIFICATION</scope>
</reference>
<evidence type="ECO:0000256" key="2">
    <source>
        <dbReference type="ARBA" id="ARBA00003690"/>
    </source>
</evidence>
<dbReference type="InterPro" id="IPR036396">
    <property type="entry name" value="Cyt_P450_sf"/>
</dbReference>
<dbReference type="GO" id="GO:0005789">
    <property type="term" value="C:endoplasmic reticulum membrane"/>
    <property type="evidence" value="ECO:0007669"/>
    <property type="project" value="UniProtKB-SubCell"/>
</dbReference>
<dbReference type="GO" id="GO:0005506">
    <property type="term" value="F:iron ion binding"/>
    <property type="evidence" value="ECO:0007669"/>
    <property type="project" value="InterPro"/>
</dbReference>
<organism evidence="14">
    <name type="scientific">Cephus cinctus</name>
    <name type="common">Wheat stem sawfly</name>
    <dbReference type="NCBI Taxonomy" id="211228"/>
    <lineage>
        <taxon>Eukaryota</taxon>
        <taxon>Metazoa</taxon>
        <taxon>Ecdysozoa</taxon>
        <taxon>Arthropoda</taxon>
        <taxon>Hexapoda</taxon>
        <taxon>Insecta</taxon>
        <taxon>Pterygota</taxon>
        <taxon>Neoptera</taxon>
        <taxon>Endopterygota</taxon>
        <taxon>Hymenoptera</taxon>
        <taxon>Cephoidea</taxon>
        <taxon>Cephidae</taxon>
        <taxon>Cephus</taxon>
    </lineage>
</organism>
<evidence type="ECO:0000256" key="10">
    <source>
        <dbReference type="ARBA" id="ARBA00023033"/>
    </source>
</evidence>
<evidence type="ECO:0000256" key="7">
    <source>
        <dbReference type="ARBA" id="ARBA00022723"/>
    </source>
</evidence>
<keyword evidence="7 11" id="KW-0479">Metal-binding</keyword>
<evidence type="ECO:0000256" key="12">
    <source>
        <dbReference type="RuleBase" id="RU000461"/>
    </source>
</evidence>
<dbReference type="EMBL" id="KX609523">
    <property type="protein sequence ID" value="ARN17930.1"/>
    <property type="molecule type" value="mRNA"/>
</dbReference>
<dbReference type="Pfam" id="PF00067">
    <property type="entry name" value="p450"/>
    <property type="match status" value="1"/>
</dbReference>
<evidence type="ECO:0000256" key="9">
    <source>
        <dbReference type="ARBA" id="ARBA00023004"/>
    </source>
</evidence>
<dbReference type="AlphaFoldDB" id="A0A1W6L1H4"/>
<dbReference type="InterPro" id="IPR050196">
    <property type="entry name" value="Cytochrome_P450_Monoox"/>
</dbReference>
<dbReference type="PROSITE" id="PS00086">
    <property type="entry name" value="CYTOCHROME_P450"/>
    <property type="match status" value="1"/>
</dbReference>
<dbReference type="Proteomes" id="UP000694920">
    <property type="component" value="Unplaced"/>
</dbReference>
<dbReference type="InterPro" id="IPR017972">
    <property type="entry name" value="Cyt_P450_CS"/>
</dbReference>
<dbReference type="GO" id="GO:0004497">
    <property type="term" value="F:monooxygenase activity"/>
    <property type="evidence" value="ECO:0007669"/>
    <property type="project" value="UniProtKB-KW"/>
</dbReference>
<evidence type="ECO:0000313" key="16">
    <source>
        <dbReference type="RefSeq" id="XP_024946518.1"/>
    </source>
</evidence>
<keyword evidence="9 11" id="KW-0408">Iron</keyword>
<keyword evidence="10 12" id="KW-0503">Monooxygenase</keyword>
<dbReference type="RefSeq" id="XP_024946518.1">
    <property type="nucleotide sequence ID" value="XM_025090750.1"/>
</dbReference>
<evidence type="ECO:0000256" key="4">
    <source>
        <dbReference type="ARBA" id="ARBA00004406"/>
    </source>
</evidence>
<dbReference type="PRINTS" id="PR00465">
    <property type="entry name" value="EP450IV"/>
</dbReference>
<gene>
    <name evidence="14" type="primary">P450-7</name>
    <name evidence="16 17" type="synonym">LOC107273440</name>
</gene>
<keyword evidence="15" id="KW-1185">Reference proteome</keyword>
<evidence type="ECO:0000256" key="1">
    <source>
        <dbReference type="ARBA" id="ARBA00001971"/>
    </source>
</evidence>
<dbReference type="GO" id="GO:0020037">
    <property type="term" value="F:heme binding"/>
    <property type="evidence" value="ECO:0007669"/>
    <property type="project" value="InterPro"/>
</dbReference>
<evidence type="ECO:0000256" key="5">
    <source>
        <dbReference type="ARBA" id="ARBA00010617"/>
    </source>
</evidence>
<dbReference type="InterPro" id="IPR001128">
    <property type="entry name" value="Cyt_P450"/>
</dbReference>
<evidence type="ECO:0000256" key="6">
    <source>
        <dbReference type="ARBA" id="ARBA00022617"/>
    </source>
</evidence>